<evidence type="ECO:0000313" key="2">
    <source>
        <dbReference type="Proteomes" id="UP000012371"/>
    </source>
</evidence>
<accession>N1W145</accession>
<evidence type="ECO:0008006" key="3">
    <source>
        <dbReference type="Google" id="ProtNLM"/>
    </source>
</evidence>
<protein>
    <recommendedName>
        <fullName evidence="3">Glycosyl transferase</fullName>
    </recommendedName>
</protein>
<dbReference type="AlphaFoldDB" id="N1W145"/>
<name>N1W145_9LEPT</name>
<keyword evidence="2" id="KW-1185">Reference proteome</keyword>
<organism evidence="1 2">
    <name type="scientific">Leptospira terpstrae serovar Hualin str. LT 11-33 = ATCC 700639</name>
    <dbReference type="NCBI Taxonomy" id="1257025"/>
    <lineage>
        <taxon>Bacteria</taxon>
        <taxon>Pseudomonadati</taxon>
        <taxon>Spirochaetota</taxon>
        <taxon>Spirochaetia</taxon>
        <taxon>Leptospirales</taxon>
        <taxon>Leptospiraceae</taxon>
        <taxon>Leptospira</taxon>
    </lineage>
</organism>
<dbReference type="Proteomes" id="UP000012371">
    <property type="component" value="Unassembled WGS sequence"/>
</dbReference>
<gene>
    <name evidence="1" type="ORF">LEP1GSC203_1260</name>
</gene>
<dbReference type="EMBL" id="AOGW02000010">
    <property type="protein sequence ID" value="EMY61381.1"/>
    <property type="molecule type" value="Genomic_DNA"/>
</dbReference>
<comment type="caution">
    <text evidence="1">The sequence shown here is derived from an EMBL/GenBank/DDBJ whole genome shotgun (WGS) entry which is preliminary data.</text>
</comment>
<dbReference type="STRING" id="1257025.LEP1GSC203_1260"/>
<dbReference type="OrthoDB" id="186344at2"/>
<proteinExistence type="predicted"/>
<evidence type="ECO:0000313" key="1">
    <source>
        <dbReference type="EMBL" id="EMY61381.1"/>
    </source>
</evidence>
<sequence length="458" mass="53449">MLRSLVAADTKAKVYVFPFDKASELALSKLHFDFVQIVTLEEFESIELLKVKEERSKGEYCWTCTPWIIKYSIEKYKLDHCTYVDADLFFYSNPEVLFGELKNSSVLITEHRYSPEYDQTETAGKYCVQFVFFRNDANGKKVLDWWADRCLEWCYARFEDGKFGDQKYLDHWTSQFEGVHVLKHLGGGVAPWNIQQYDLVNVENNKIQLSDIISKEKFPLVFYHFHDVKMVVKELRFYSEFYQIHESFYDSIYKKYSSALDSNLEFLEENSIGSEKVPPILLDLSKTLNYYKAIKLGFLTETVLFIAKNGNINFQNELKYNFPISKKMKKFRIEIHLGGFNSPKDMVSGITIVPARGTALEMNIVTLRVSGLDSDSNRYDILLQHKQLKKMITGNWQKRNGNTFCFYSSNGFFSIPLNFKTLDTIELVGDWRFIDPIESALEISKLSLTKRILKKLGY</sequence>
<dbReference type="InterPro" id="IPR029044">
    <property type="entry name" value="Nucleotide-diphossugar_trans"/>
</dbReference>
<dbReference type="SUPFAM" id="SSF53448">
    <property type="entry name" value="Nucleotide-diphospho-sugar transferases"/>
    <property type="match status" value="1"/>
</dbReference>
<reference evidence="1" key="1">
    <citation type="submission" date="2013-03" db="EMBL/GenBank/DDBJ databases">
        <authorList>
            <person name="Harkins D.M."/>
            <person name="Durkin A.S."/>
            <person name="Brinkac L.M."/>
            <person name="Haft D.H."/>
            <person name="Selengut J.D."/>
            <person name="Sanka R."/>
            <person name="DePew J."/>
            <person name="Purushe J."/>
            <person name="Hartskeerl R.A."/>
            <person name="Ahmed A."/>
            <person name="van der Linden H."/>
            <person name="Goris M.G.A."/>
            <person name="Vinetz J.M."/>
            <person name="Sutton G.G."/>
            <person name="Nierman W.C."/>
            <person name="Fouts D.E."/>
        </authorList>
    </citation>
    <scope>NUCLEOTIDE SEQUENCE [LARGE SCALE GENOMIC DNA]</scope>
    <source>
        <strain evidence="1">LT 11-33</strain>
    </source>
</reference>